<dbReference type="AlphaFoldDB" id="M2QXG2"/>
<gene>
    <name evidence="2" type="ORF">CERSUDRAFT_110379</name>
</gene>
<reference evidence="2 3" key="1">
    <citation type="journal article" date="2012" name="Proc. Natl. Acad. Sci. U.S.A.">
        <title>Comparative genomics of Ceriporiopsis subvermispora and Phanerochaete chrysosporium provide insight into selective ligninolysis.</title>
        <authorList>
            <person name="Fernandez-Fueyo E."/>
            <person name="Ruiz-Duenas F.J."/>
            <person name="Ferreira P."/>
            <person name="Floudas D."/>
            <person name="Hibbett D.S."/>
            <person name="Canessa P."/>
            <person name="Larrondo L.F."/>
            <person name="James T.Y."/>
            <person name="Seelenfreund D."/>
            <person name="Lobos S."/>
            <person name="Polanco R."/>
            <person name="Tello M."/>
            <person name="Honda Y."/>
            <person name="Watanabe T."/>
            <person name="Watanabe T."/>
            <person name="Ryu J.S."/>
            <person name="Kubicek C.P."/>
            <person name="Schmoll M."/>
            <person name="Gaskell J."/>
            <person name="Hammel K.E."/>
            <person name="St John F.J."/>
            <person name="Vanden Wymelenberg A."/>
            <person name="Sabat G."/>
            <person name="Splinter BonDurant S."/>
            <person name="Syed K."/>
            <person name="Yadav J.S."/>
            <person name="Doddapaneni H."/>
            <person name="Subramanian V."/>
            <person name="Lavin J.L."/>
            <person name="Oguiza J.A."/>
            <person name="Perez G."/>
            <person name="Pisabarro A.G."/>
            <person name="Ramirez L."/>
            <person name="Santoyo F."/>
            <person name="Master E."/>
            <person name="Coutinho P.M."/>
            <person name="Henrissat B."/>
            <person name="Lombard V."/>
            <person name="Magnuson J.K."/>
            <person name="Kuees U."/>
            <person name="Hori C."/>
            <person name="Igarashi K."/>
            <person name="Samejima M."/>
            <person name="Held B.W."/>
            <person name="Barry K.W."/>
            <person name="LaButti K.M."/>
            <person name="Lapidus A."/>
            <person name="Lindquist E.A."/>
            <person name="Lucas S.M."/>
            <person name="Riley R."/>
            <person name="Salamov A.A."/>
            <person name="Hoffmeister D."/>
            <person name="Schwenk D."/>
            <person name="Hadar Y."/>
            <person name="Yarden O."/>
            <person name="de Vries R.P."/>
            <person name="Wiebenga A."/>
            <person name="Stenlid J."/>
            <person name="Eastwood D."/>
            <person name="Grigoriev I.V."/>
            <person name="Berka R.M."/>
            <person name="Blanchette R.A."/>
            <person name="Kersten P."/>
            <person name="Martinez A.T."/>
            <person name="Vicuna R."/>
            <person name="Cullen D."/>
        </authorList>
    </citation>
    <scope>NUCLEOTIDE SEQUENCE [LARGE SCALE GENOMIC DNA]</scope>
    <source>
        <strain evidence="2 3">B</strain>
    </source>
</reference>
<dbReference type="Proteomes" id="UP000016930">
    <property type="component" value="Unassembled WGS sequence"/>
</dbReference>
<name>M2QXG2_CERS8</name>
<evidence type="ECO:0000313" key="3">
    <source>
        <dbReference type="Proteomes" id="UP000016930"/>
    </source>
</evidence>
<accession>M2QXG2</accession>
<protein>
    <submittedName>
        <fullName evidence="2">Uncharacterized protein</fullName>
    </submittedName>
</protein>
<organism evidence="2 3">
    <name type="scientific">Ceriporiopsis subvermispora (strain B)</name>
    <name type="common">White-rot fungus</name>
    <name type="synonym">Gelatoporia subvermispora</name>
    <dbReference type="NCBI Taxonomy" id="914234"/>
    <lineage>
        <taxon>Eukaryota</taxon>
        <taxon>Fungi</taxon>
        <taxon>Dikarya</taxon>
        <taxon>Basidiomycota</taxon>
        <taxon>Agaricomycotina</taxon>
        <taxon>Agaricomycetes</taxon>
        <taxon>Polyporales</taxon>
        <taxon>Gelatoporiaceae</taxon>
        <taxon>Gelatoporia</taxon>
    </lineage>
</organism>
<feature type="region of interest" description="Disordered" evidence="1">
    <location>
        <begin position="181"/>
        <end position="206"/>
    </location>
</feature>
<dbReference type="HOGENOM" id="CLU_1053749_0_0_1"/>
<evidence type="ECO:0000313" key="2">
    <source>
        <dbReference type="EMBL" id="EMD41813.1"/>
    </source>
</evidence>
<proteinExistence type="predicted"/>
<dbReference type="EMBL" id="KB445791">
    <property type="protein sequence ID" value="EMD41813.1"/>
    <property type="molecule type" value="Genomic_DNA"/>
</dbReference>
<feature type="region of interest" description="Disordered" evidence="1">
    <location>
        <begin position="14"/>
        <end position="45"/>
    </location>
</feature>
<keyword evidence="3" id="KW-1185">Reference proteome</keyword>
<evidence type="ECO:0000256" key="1">
    <source>
        <dbReference type="SAM" id="MobiDB-lite"/>
    </source>
</evidence>
<sequence>MEDPDTIERQAALKKQRYLDGRTADEGHNTAFAEMDEQPDVTDGPRILSRAEFTNRPTMPSEYAAQSSSNFGRGILKPTSPITTFPYWGEGFTEPSDLTISPKLGPSYYIQVHETETRPFLDPVTDWRLPPPREDVANIDHLRDQIARSRKSPHGRQSEGDRRPTDLRLCVGFAPRTRPARDFLTDGLSSTRDPDMGGTSPGQETRTLNRAVLVEESSDSEDEAVVEAMLRCDEAETACSISPLDDLQDRVRSWMRSVRGRRPH</sequence>
<feature type="compositionally biased region" description="Basic and acidic residues" evidence="1">
    <location>
        <begin position="17"/>
        <end position="28"/>
    </location>
</feature>